<dbReference type="STRING" id="57577.A0A2K3NHU8"/>
<accession>A0A2K3NHU8</accession>
<feature type="compositionally biased region" description="Acidic residues" evidence="1">
    <location>
        <begin position="11"/>
        <end position="32"/>
    </location>
</feature>
<feature type="region of interest" description="Disordered" evidence="1">
    <location>
        <begin position="1"/>
        <end position="62"/>
    </location>
</feature>
<protein>
    <submittedName>
        <fullName evidence="2">WRKY family transcription factor</fullName>
    </submittedName>
</protein>
<proteinExistence type="predicted"/>
<gene>
    <name evidence="2" type="ORF">L195_g025895</name>
</gene>
<reference evidence="2 3" key="1">
    <citation type="journal article" date="2014" name="Am. J. Bot.">
        <title>Genome assembly and annotation for red clover (Trifolium pratense; Fabaceae).</title>
        <authorList>
            <person name="Istvanek J."/>
            <person name="Jaros M."/>
            <person name="Krenek A."/>
            <person name="Repkova J."/>
        </authorList>
    </citation>
    <scope>NUCLEOTIDE SEQUENCE [LARGE SCALE GENOMIC DNA]</scope>
    <source>
        <strain evidence="3">cv. Tatra</strain>
        <tissue evidence="2">Young leaves</tissue>
    </source>
</reference>
<name>A0A2K3NHU8_TRIPR</name>
<evidence type="ECO:0000313" key="3">
    <source>
        <dbReference type="Proteomes" id="UP000236291"/>
    </source>
</evidence>
<dbReference type="AlphaFoldDB" id="A0A2K3NHU8"/>
<feature type="non-terminal residue" evidence="2">
    <location>
        <position position="62"/>
    </location>
</feature>
<dbReference type="EMBL" id="ASHM01021536">
    <property type="protein sequence ID" value="PNY02583.1"/>
    <property type="molecule type" value="Genomic_DNA"/>
</dbReference>
<evidence type="ECO:0000313" key="2">
    <source>
        <dbReference type="EMBL" id="PNY02583.1"/>
    </source>
</evidence>
<dbReference type="Proteomes" id="UP000236291">
    <property type="component" value="Unassembled WGS sequence"/>
</dbReference>
<organism evidence="2 3">
    <name type="scientific">Trifolium pratense</name>
    <name type="common">Red clover</name>
    <dbReference type="NCBI Taxonomy" id="57577"/>
    <lineage>
        <taxon>Eukaryota</taxon>
        <taxon>Viridiplantae</taxon>
        <taxon>Streptophyta</taxon>
        <taxon>Embryophyta</taxon>
        <taxon>Tracheophyta</taxon>
        <taxon>Spermatophyta</taxon>
        <taxon>Magnoliopsida</taxon>
        <taxon>eudicotyledons</taxon>
        <taxon>Gunneridae</taxon>
        <taxon>Pentapetalae</taxon>
        <taxon>rosids</taxon>
        <taxon>fabids</taxon>
        <taxon>Fabales</taxon>
        <taxon>Fabaceae</taxon>
        <taxon>Papilionoideae</taxon>
        <taxon>50 kb inversion clade</taxon>
        <taxon>NPAAA clade</taxon>
        <taxon>Hologalegina</taxon>
        <taxon>IRL clade</taxon>
        <taxon>Trifolieae</taxon>
        <taxon>Trifolium</taxon>
    </lineage>
</organism>
<reference evidence="2 3" key="2">
    <citation type="journal article" date="2017" name="Front. Plant Sci.">
        <title>Gene Classification and Mining of Molecular Markers Useful in Red Clover (Trifolium pratense) Breeding.</title>
        <authorList>
            <person name="Istvanek J."/>
            <person name="Dluhosova J."/>
            <person name="Dluhos P."/>
            <person name="Patkova L."/>
            <person name="Nedelnik J."/>
            <person name="Repkova J."/>
        </authorList>
    </citation>
    <scope>NUCLEOTIDE SEQUENCE [LARGE SCALE GENOMIC DNA]</scope>
    <source>
        <strain evidence="3">cv. Tatra</strain>
        <tissue evidence="2">Young leaves</tissue>
    </source>
</reference>
<comment type="caution">
    <text evidence="2">The sequence shown here is derived from an EMBL/GenBank/DDBJ whole genome shotgun (WGS) entry which is preliminary data.</text>
</comment>
<sequence>MEINLSLKIDSDDDEQGEEVEDHDQVKEDDEKEEVHEATAGEIEDDSSVIQLSLQDNTKTKE</sequence>
<evidence type="ECO:0000256" key="1">
    <source>
        <dbReference type="SAM" id="MobiDB-lite"/>
    </source>
</evidence>
<feature type="compositionally biased region" description="Polar residues" evidence="1">
    <location>
        <begin position="48"/>
        <end position="62"/>
    </location>
</feature>